<dbReference type="FunFam" id="3.80.10.10:FF:000041">
    <property type="entry name" value="LRR receptor-like serine/threonine-protein kinase ERECTA"/>
    <property type="match status" value="1"/>
</dbReference>
<keyword evidence="3" id="KW-0732">Signal</keyword>
<dbReference type="SUPFAM" id="SSF52058">
    <property type="entry name" value="L domain-like"/>
    <property type="match status" value="1"/>
</dbReference>
<dbReference type="PANTHER" id="PTHR48053">
    <property type="entry name" value="LEUCINE RICH REPEAT FAMILY PROTEIN, EXPRESSED"/>
    <property type="match status" value="1"/>
</dbReference>
<organism evidence="8 9">
    <name type="scientific">Seminavis robusta</name>
    <dbReference type="NCBI Taxonomy" id="568900"/>
    <lineage>
        <taxon>Eukaryota</taxon>
        <taxon>Sar</taxon>
        <taxon>Stramenopiles</taxon>
        <taxon>Ochrophyta</taxon>
        <taxon>Bacillariophyta</taxon>
        <taxon>Bacillariophyceae</taxon>
        <taxon>Bacillariophycidae</taxon>
        <taxon>Naviculales</taxon>
        <taxon>Naviculaceae</taxon>
        <taxon>Seminavis</taxon>
    </lineage>
</organism>
<feature type="region of interest" description="Disordered" evidence="6">
    <location>
        <begin position="1"/>
        <end position="199"/>
    </location>
</feature>
<evidence type="ECO:0000256" key="5">
    <source>
        <dbReference type="ARBA" id="ARBA00023136"/>
    </source>
</evidence>
<protein>
    <submittedName>
        <fullName evidence="8">LRR receptor-like serine threonine-protein kinase</fullName>
    </submittedName>
</protein>
<dbReference type="Pfam" id="PF00560">
    <property type="entry name" value="LRR_1"/>
    <property type="match status" value="1"/>
</dbReference>
<dbReference type="EMBL" id="CAICTM010000544">
    <property type="protein sequence ID" value="CAB9512609.1"/>
    <property type="molecule type" value="Genomic_DNA"/>
</dbReference>
<dbReference type="PANTHER" id="PTHR48053:SF32">
    <property type="entry name" value="LEUCINE RICH REPEAT FAMILY PROTEIN, EXPRESSED"/>
    <property type="match status" value="1"/>
</dbReference>
<feature type="compositionally biased region" description="Low complexity" evidence="6">
    <location>
        <begin position="74"/>
        <end position="92"/>
    </location>
</feature>
<feature type="compositionally biased region" description="Low complexity" evidence="6">
    <location>
        <begin position="154"/>
        <end position="167"/>
    </location>
</feature>
<dbReference type="InterPro" id="IPR051716">
    <property type="entry name" value="Plant_RL_S/T_kinase"/>
</dbReference>
<keyword evidence="7" id="KW-1133">Transmembrane helix</keyword>
<dbReference type="InterPro" id="IPR001611">
    <property type="entry name" value="Leu-rich_rpt"/>
</dbReference>
<keyword evidence="8" id="KW-0808">Transferase</keyword>
<feature type="transmembrane region" description="Helical" evidence="7">
    <location>
        <begin position="474"/>
        <end position="496"/>
    </location>
</feature>
<keyword evidence="7" id="KW-0812">Transmembrane</keyword>
<name>A0A9N8E4M8_9STRA</name>
<evidence type="ECO:0000256" key="6">
    <source>
        <dbReference type="SAM" id="MobiDB-lite"/>
    </source>
</evidence>
<dbReference type="Proteomes" id="UP001153069">
    <property type="component" value="Unassembled WGS sequence"/>
</dbReference>
<evidence type="ECO:0000256" key="2">
    <source>
        <dbReference type="ARBA" id="ARBA00022614"/>
    </source>
</evidence>
<reference evidence="8" key="1">
    <citation type="submission" date="2020-06" db="EMBL/GenBank/DDBJ databases">
        <authorList>
            <consortium name="Plant Systems Biology data submission"/>
        </authorList>
    </citation>
    <scope>NUCLEOTIDE SEQUENCE</scope>
    <source>
        <strain evidence="8">D6</strain>
    </source>
</reference>
<feature type="compositionally biased region" description="Low complexity" evidence="6">
    <location>
        <begin position="178"/>
        <end position="190"/>
    </location>
</feature>
<dbReference type="GO" id="GO:0016020">
    <property type="term" value="C:membrane"/>
    <property type="evidence" value="ECO:0007669"/>
    <property type="project" value="UniProtKB-SubCell"/>
</dbReference>
<evidence type="ECO:0000313" key="9">
    <source>
        <dbReference type="Proteomes" id="UP001153069"/>
    </source>
</evidence>
<feature type="compositionally biased region" description="Polar residues" evidence="6">
    <location>
        <begin position="98"/>
        <end position="147"/>
    </location>
</feature>
<dbReference type="Gene3D" id="3.80.10.10">
    <property type="entry name" value="Ribonuclease Inhibitor"/>
    <property type="match status" value="2"/>
</dbReference>
<keyword evidence="9" id="KW-1185">Reference proteome</keyword>
<sequence length="794" mass="83341">MKDDGDCSRSGGEAISNPPNNVDDNQDPDIADNTVRTSGTVGADEDDAREALPVAQDAVNSTNGSAESGCERPSASAGNGEAASSFLASSESFDGKTWTMSNDDARATDQQQTEGRASRPDTSAQSTEGSMDQNEKASSSTSLTGNGTCYEGNSAAAASMTPPTTAMVQDDQKKDKTSNSTDASSNASSDVDMDQKIRAAGSTQGSLAVGAGLALPVAAASPPVGAARKRTTSPVPPNAMVAADEKIREAYNVASMLGTLQEGDGRASALPVPPPMAAADEKITGASSFARVHLPGSGANSTPMATNHFSSIAGSTTITPDASSQVGAWAVSEAPPSQEQQAHAQSTEAGMATMIDHHQGQQGDLLANDINLRRSFVSEPGAISVDGSGFFTDTDNSSGVIELVAMTSSAPMGQGQSGQSVPGVAPVGSLVQANPVTGDNNIPQAEMVDRAELEEIEQRRNESLKQKKRQQQRLLGFAIFGFACLILVVTVLVLALRGSGDTTTMAQANVTYLAFNQNGMLTGQIPSELAILTTLQEIQADRCSLSGSLPTEFGHLTNVRILYVNRNNDLEGTIPTEFGLMTSMNEMSLNQNKLSGSLPSELLQLTKLNDLQLAKNKFTGTIPAGLGLLTRLTDLRVQKNQLSGTVPSELGLLTRLTRLNFGHNNLQGEIPPEIALCTNLEFLYLTDSSLSGPIPSECGLMMNVTSFVVFNNNLSFLPRELWQLTNMDVLRLNGNQFNGPLPSDIGRMKAMVGFQAFDNFFTGALPSELALLTGMTALELHGNLFSGSMPNSLE</sequence>
<comment type="caution">
    <text evidence="8">The sequence shown here is derived from an EMBL/GenBank/DDBJ whole genome shotgun (WGS) entry which is preliminary data.</text>
</comment>
<evidence type="ECO:0000256" key="1">
    <source>
        <dbReference type="ARBA" id="ARBA00004167"/>
    </source>
</evidence>
<evidence type="ECO:0000313" key="8">
    <source>
        <dbReference type="EMBL" id="CAB9512609.1"/>
    </source>
</evidence>
<keyword evidence="2" id="KW-0433">Leucine-rich repeat</keyword>
<accession>A0A9N8E4M8</accession>
<evidence type="ECO:0000256" key="3">
    <source>
        <dbReference type="ARBA" id="ARBA00022729"/>
    </source>
</evidence>
<dbReference type="GO" id="GO:0016301">
    <property type="term" value="F:kinase activity"/>
    <property type="evidence" value="ECO:0007669"/>
    <property type="project" value="UniProtKB-KW"/>
</dbReference>
<proteinExistence type="predicted"/>
<comment type="subcellular location">
    <subcellularLocation>
        <location evidence="1">Membrane</location>
        <topology evidence="1">Single-pass membrane protein</topology>
    </subcellularLocation>
</comment>
<dbReference type="OrthoDB" id="41016at2759"/>
<gene>
    <name evidence="8" type="ORF">SEMRO_545_G163890.1</name>
</gene>
<dbReference type="FunFam" id="3.80.10.10:FF:000095">
    <property type="entry name" value="LRR receptor-like serine/threonine-protein kinase GSO1"/>
    <property type="match status" value="1"/>
</dbReference>
<keyword evidence="4" id="KW-0677">Repeat</keyword>
<keyword evidence="8" id="KW-0675">Receptor</keyword>
<dbReference type="AlphaFoldDB" id="A0A9N8E4M8"/>
<keyword evidence="5 7" id="KW-0472">Membrane</keyword>
<dbReference type="InterPro" id="IPR032675">
    <property type="entry name" value="LRR_dom_sf"/>
</dbReference>
<evidence type="ECO:0000256" key="7">
    <source>
        <dbReference type="SAM" id="Phobius"/>
    </source>
</evidence>
<evidence type="ECO:0000256" key="4">
    <source>
        <dbReference type="ARBA" id="ARBA00022737"/>
    </source>
</evidence>
<keyword evidence="8" id="KW-0418">Kinase</keyword>